<sequence length="562" mass="63048">MPPLQRRPDSLTSSGSPPGVSTAAGSFVTAPATIDGATTTTQSSGGHTISGSWETSTTSNMRAPPIRTGGMVERPGDDMGAGSDISPSSGLEVFLLGRRDKREHRILINRSSIARQLPIMSILPDPISPSFKLPVELLSEIFLLCVDESVDDQNTIKTPLLLSSICSRWRSAAISNPQLWSRLFIQLVGISSKSTSALVDTWLTRSSAFPLTVYLFWEKGPFADTHPVLQKLMEHSQRWHTMFFYIPYRAFRSFSCIRTRLPMLSNLSLGTEPDRHLPASFYGMGPRNQLDMFEESPNLQSLECINFSPLILRFPWSQLHDIPVISGNIDDCLEILRRATHLSKISIVFVEGVPLPSTPMVNHIHLTCLTIMTPPWNEYPDLSMLFPRLSLPHLETLNICNLRSVFGNEFTQFLSRLPALTTLHLRKTVLPDEQLVDCLKHVSSLRHLIVISHSGCTQGGTQREPTVTRYLLDALTRNFFSSDAMDGMLLPRLQRLELTVSEAVARELDPFMDMLQSRLRDDDGLSRLEHVRVRPCVELNHEFLVRLIELRTLGLDVVLEDC</sequence>
<dbReference type="SUPFAM" id="SSF52047">
    <property type="entry name" value="RNI-like"/>
    <property type="match status" value="1"/>
</dbReference>
<evidence type="ECO:0008006" key="4">
    <source>
        <dbReference type="Google" id="ProtNLM"/>
    </source>
</evidence>
<protein>
    <recommendedName>
        <fullName evidence="4">F-box domain-containing protein</fullName>
    </recommendedName>
</protein>
<dbReference type="OrthoDB" id="2886770at2759"/>
<evidence type="ECO:0000256" key="1">
    <source>
        <dbReference type="SAM" id="MobiDB-lite"/>
    </source>
</evidence>
<dbReference type="InterPro" id="IPR032675">
    <property type="entry name" value="LRR_dom_sf"/>
</dbReference>
<evidence type="ECO:0000313" key="3">
    <source>
        <dbReference type="Proteomes" id="UP000567179"/>
    </source>
</evidence>
<name>A0A8H5F0P5_9AGAR</name>
<accession>A0A8H5F0P5</accession>
<dbReference type="EMBL" id="JAACJJ010000029">
    <property type="protein sequence ID" value="KAF5319227.1"/>
    <property type="molecule type" value="Genomic_DNA"/>
</dbReference>
<evidence type="ECO:0000313" key="2">
    <source>
        <dbReference type="EMBL" id="KAF5319227.1"/>
    </source>
</evidence>
<dbReference type="AlphaFoldDB" id="A0A8H5F0P5"/>
<organism evidence="2 3">
    <name type="scientific">Psilocybe cf. subviscida</name>
    <dbReference type="NCBI Taxonomy" id="2480587"/>
    <lineage>
        <taxon>Eukaryota</taxon>
        <taxon>Fungi</taxon>
        <taxon>Dikarya</taxon>
        <taxon>Basidiomycota</taxon>
        <taxon>Agaricomycotina</taxon>
        <taxon>Agaricomycetes</taxon>
        <taxon>Agaricomycetidae</taxon>
        <taxon>Agaricales</taxon>
        <taxon>Agaricineae</taxon>
        <taxon>Strophariaceae</taxon>
        <taxon>Psilocybe</taxon>
    </lineage>
</organism>
<reference evidence="2 3" key="1">
    <citation type="journal article" date="2020" name="ISME J.">
        <title>Uncovering the hidden diversity of litter-decomposition mechanisms in mushroom-forming fungi.</title>
        <authorList>
            <person name="Floudas D."/>
            <person name="Bentzer J."/>
            <person name="Ahren D."/>
            <person name="Johansson T."/>
            <person name="Persson P."/>
            <person name="Tunlid A."/>
        </authorList>
    </citation>
    <scope>NUCLEOTIDE SEQUENCE [LARGE SCALE GENOMIC DNA]</scope>
    <source>
        <strain evidence="2 3">CBS 101986</strain>
    </source>
</reference>
<feature type="compositionally biased region" description="Polar residues" evidence="1">
    <location>
        <begin position="36"/>
        <end position="61"/>
    </location>
</feature>
<gene>
    <name evidence="2" type="ORF">D9619_008809</name>
</gene>
<feature type="region of interest" description="Disordered" evidence="1">
    <location>
        <begin position="1"/>
        <end position="66"/>
    </location>
</feature>
<comment type="caution">
    <text evidence="2">The sequence shown here is derived from an EMBL/GenBank/DDBJ whole genome shotgun (WGS) entry which is preliminary data.</text>
</comment>
<proteinExistence type="predicted"/>
<dbReference type="Gene3D" id="1.20.1280.50">
    <property type="match status" value="1"/>
</dbReference>
<dbReference type="Gene3D" id="3.80.10.10">
    <property type="entry name" value="Ribonuclease Inhibitor"/>
    <property type="match status" value="1"/>
</dbReference>
<keyword evidence="3" id="KW-1185">Reference proteome</keyword>
<dbReference type="Proteomes" id="UP000567179">
    <property type="component" value="Unassembled WGS sequence"/>
</dbReference>